<dbReference type="PANTHER" id="PTHR11560">
    <property type="entry name" value="39S RIBOSOMAL PROTEIN L10, MITOCHONDRIAL"/>
    <property type="match status" value="1"/>
</dbReference>
<dbReference type="InterPro" id="IPR001790">
    <property type="entry name" value="Ribosomal_uL10"/>
</dbReference>
<dbReference type="EMBL" id="LSMT01000646">
    <property type="protein sequence ID" value="PFX15471.1"/>
    <property type="molecule type" value="Genomic_DNA"/>
</dbReference>
<accession>A0A2B4RCU5</accession>
<evidence type="ECO:0000256" key="2">
    <source>
        <dbReference type="ARBA" id="ARBA00022980"/>
    </source>
</evidence>
<proteinExistence type="inferred from homology"/>
<reference evidence="7" key="1">
    <citation type="journal article" date="2017" name="bioRxiv">
        <title>Comparative analysis of the genomes of Stylophora pistillata and Acropora digitifera provides evidence for extensive differences between species of corals.</title>
        <authorList>
            <person name="Voolstra C.R."/>
            <person name="Li Y."/>
            <person name="Liew Y.J."/>
            <person name="Baumgarten S."/>
            <person name="Zoccola D."/>
            <person name="Flot J.-F."/>
            <person name="Tambutte S."/>
            <person name="Allemand D."/>
            <person name="Aranda M."/>
        </authorList>
    </citation>
    <scope>NUCLEOTIDE SEQUENCE [LARGE SCALE GENOMIC DNA]</scope>
</reference>
<dbReference type="GO" id="GO:1990904">
    <property type="term" value="C:ribonucleoprotein complex"/>
    <property type="evidence" value="ECO:0007669"/>
    <property type="project" value="UniProtKB-KW"/>
</dbReference>
<dbReference type="OrthoDB" id="360689at2759"/>
<evidence type="ECO:0000256" key="4">
    <source>
        <dbReference type="ARBA" id="ARBA00035707"/>
    </source>
</evidence>
<dbReference type="Gene3D" id="3.30.70.1730">
    <property type="match status" value="1"/>
</dbReference>
<name>A0A2B4RCU5_STYPI</name>
<gene>
    <name evidence="6" type="primary">Mrpl10</name>
    <name evidence="6" type="ORF">AWC38_SpisGene20311</name>
</gene>
<evidence type="ECO:0000313" key="7">
    <source>
        <dbReference type="Proteomes" id="UP000225706"/>
    </source>
</evidence>
<dbReference type="STRING" id="50429.A0A2B4RCU5"/>
<sequence>MAAAMLGNRTKSIGLPFVASITKLKLICNLSNMAARCKAGRNKLYKVKPSTRKLMITEEIRNVFEMNNMVIVCQFSDMNTAEWEDLRYTLGKDEIMVKMFPNKITCKALENTKYREILPLFLAATVVTYSKEAKVKTLLTELKKQPKMGILGGKVDEKLLSRKDVVDYAKLPHLTEQNGQLLHMVTEHSRRLTTLLEQNQMNLITNLTQYVTEDEVKS</sequence>
<dbReference type="AlphaFoldDB" id="A0A2B4RCU5"/>
<dbReference type="Proteomes" id="UP000225706">
    <property type="component" value="Unassembled WGS sequence"/>
</dbReference>
<evidence type="ECO:0000313" key="6">
    <source>
        <dbReference type="EMBL" id="PFX15471.1"/>
    </source>
</evidence>
<dbReference type="GO" id="GO:0005840">
    <property type="term" value="C:ribosome"/>
    <property type="evidence" value="ECO:0007669"/>
    <property type="project" value="UniProtKB-KW"/>
</dbReference>
<organism evidence="6 7">
    <name type="scientific">Stylophora pistillata</name>
    <name type="common">Smooth cauliflower coral</name>
    <dbReference type="NCBI Taxonomy" id="50429"/>
    <lineage>
        <taxon>Eukaryota</taxon>
        <taxon>Metazoa</taxon>
        <taxon>Cnidaria</taxon>
        <taxon>Anthozoa</taxon>
        <taxon>Hexacorallia</taxon>
        <taxon>Scleractinia</taxon>
        <taxon>Astrocoeniina</taxon>
        <taxon>Pocilloporidae</taxon>
        <taxon>Stylophora</taxon>
    </lineage>
</organism>
<protein>
    <recommendedName>
        <fullName evidence="4">Large ribosomal subunit protein uL10m</fullName>
    </recommendedName>
    <alternativeName>
        <fullName evidence="5">39S ribosomal protein L10, mitochondrial</fullName>
    </alternativeName>
</protein>
<dbReference type="InterPro" id="IPR047865">
    <property type="entry name" value="Ribosomal_uL10_bac_type"/>
</dbReference>
<keyword evidence="2 6" id="KW-0689">Ribosomal protein</keyword>
<evidence type="ECO:0000256" key="5">
    <source>
        <dbReference type="ARBA" id="ARBA00035716"/>
    </source>
</evidence>
<dbReference type="InterPro" id="IPR043141">
    <property type="entry name" value="Ribosomal_uL10-like_sf"/>
</dbReference>
<keyword evidence="3" id="KW-0687">Ribonucleoprotein</keyword>
<dbReference type="Pfam" id="PF00466">
    <property type="entry name" value="Ribosomal_L10"/>
    <property type="match status" value="1"/>
</dbReference>
<keyword evidence="7" id="KW-1185">Reference proteome</keyword>
<comment type="caution">
    <text evidence="6">The sequence shown here is derived from an EMBL/GenBank/DDBJ whole genome shotgun (WGS) entry which is preliminary data.</text>
</comment>
<evidence type="ECO:0000256" key="1">
    <source>
        <dbReference type="ARBA" id="ARBA00008889"/>
    </source>
</evidence>
<evidence type="ECO:0000256" key="3">
    <source>
        <dbReference type="ARBA" id="ARBA00023274"/>
    </source>
</evidence>
<dbReference type="SUPFAM" id="SSF160369">
    <property type="entry name" value="Ribosomal protein L10-like"/>
    <property type="match status" value="1"/>
</dbReference>
<comment type="similarity">
    <text evidence="1">Belongs to the universal ribosomal protein uL10 family.</text>
</comment>
<dbReference type="CDD" id="cd05797">
    <property type="entry name" value="Ribosomal_L10"/>
    <property type="match status" value="1"/>
</dbReference>